<sequence>MIETKLSELGRNLGFHRGTSSVFGVYAGYQTNIFHDGKVDSTGNKTIFVQAEEMTEDQQNAVLASIESRKKELKYSTLTVNSDAIVLLFTESIRTTKPEVIRAALEAAGETFAANGVQPHFARTPDGSFGHYVFEGAGTVLPKEEAQTMRHRLDTDREQRSFEESGYLSGAVGAFLGGMIGVIGWVALAYFTGYITAFLAMAIVYLSWIGYGKLNGKMGLLTKPVLIAVNLVLIVVASFLTVAAETRDYGLSVSDTFEYVTSDATVREDFLVGLLLPLLFMGLGIFYVVREVNVNGPSIEDAPPL</sequence>
<protein>
    <submittedName>
        <fullName evidence="2">Membrane protein</fullName>
    </submittedName>
</protein>
<gene>
    <name evidence="2" type="ORF">GGR27_001735</name>
</gene>
<feature type="transmembrane region" description="Helical" evidence="1">
    <location>
        <begin position="194"/>
        <end position="212"/>
    </location>
</feature>
<evidence type="ECO:0000313" key="2">
    <source>
        <dbReference type="EMBL" id="NJC26236.1"/>
    </source>
</evidence>
<reference evidence="2 3" key="1">
    <citation type="submission" date="2020-03" db="EMBL/GenBank/DDBJ databases">
        <title>Genomic Encyclopedia of Type Strains, Phase IV (KMG-IV): sequencing the most valuable type-strain genomes for metagenomic binning, comparative biology and taxonomic classification.</title>
        <authorList>
            <person name="Goeker M."/>
        </authorList>
    </citation>
    <scope>NUCLEOTIDE SEQUENCE [LARGE SCALE GENOMIC DNA]</scope>
    <source>
        <strain evidence="2 3">DSM 105096</strain>
    </source>
</reference>
<evidence type="ECO:0000313" key="3">
    <source>
        <dbReference type="Proteomes" id="UP000770785"/>
    </source>
</evidence>
<feature type="transmembrane region" description="Helical" evidence="1">
    <location>
        <begin position="270"/>
        <end position="289"/>
    </location>
</feature>
<organism evidence="2 3">
    <name type="scientific">Neolewinella antarctica</name>
    <dbReference type="NCBI Taxonomy" id="442734"/>
    <lineage>
        <taxon>Bacteria</taxon>
        <taxon>Pseudomonadati</taxon>
        <taxon>Bacteroidota</taxon>
        <taxon>Saprospiria</taxon>
        <taxon>Saprospirales</taxon>
        <taxon>Lewinellaceae</taxon>
        <taxon>Neolewinella</taxon>
    </lineage>
</organism>
<accession>A0ABX0XAD7</accession>
<comment type="caution">
    <text evidence="2">The sequence shown here is derived from an EMBL/GenBank/DDBJ whole genome shotgun (WGS) entry which is preliminary data.</text>
</comment>
<keyword evidence="3" id="KW-1185">Reference proteome</keyword>
<keyword evidence="1" id="KW-1133">Transmembrane helix</keyword>
<proteinExistence type="predicted"/>
<evidence type="ECO:0000256" key="1">
    <source>
        <dbReference type="SAM" id="Phobius"/>
    </source>
</evidence>
<name>A0ABX0XAD7_9BACT</name>
<keyword evidence="1" id="KW-0812">Transmembrane</keyword>
<dbReference type="Proteomes" id="UP000770785">
    <property type="component" value="Unassembled WGS sequence"/>
</dbReference>
<keyword evidence="1" id="KW-0472">Membrane</keyword>
<feature type="transmembrane region" description="Helical" evidence="1">
    <location>
        <begin position="224"/>
        <end position="244"/>
    </location>
</feature>
<dbReference type="EMBL" id="JAATJH010000002">
    <property type="protein sequence ID" value="NJC26236.1"/>
    <property type="molecule type" value="Genomic_DNA"/>
</dbReference>
<feature type="transmembrane region" description="Helical" evidence="1">
    <location>
        <begin position="167"/>
        <end position="188"/>
    </location>
</feature>
<dbReference type="RefSeq" id="WP_168036991.1">
    <property type="nucleotide sequence ID" value="NZ_JAATJH010000002.1"/>
</dbReference>